<protein>
    <submittedName>
        <fullName evidence="2">Uncharacterized protein</fullName>
    </submittedName>
</protein>
<dbReference type="SMART" id="SM00028">
    <property type="entry name" value="TPR"/>
    <property type="match status" value="1"/>
</dbReference>
<dbReference type="PROSITE" id="PS50293">
    <property type="entry name" value="TPR_REGION"/>
    <property type="match status" value="1"/>
</dbReference>
<reference evidence="2 3" key="1">
    <citation type="journal article" date="2016" name="Nat. Commun.">
        <title>Thousands of microbial genomes shed light on interconnected biogeochemical processes in an aquifer system.</title>
        <authorList>
            <person name="Anantharaman K."/>
            <person name="Brown C.T."/>
            <person name="Hug L.A."/>
            <person name="Sharon I."/>
            <person name="Castelle C.J."/>
            <person name="Probst A.J."/>
            <person name="Thomas B.C."/>
            <person name="Singh A."/>
            <person name="Wilkins M.J."/>
            <person name="Karaoz U."/>
            <person name="Brodie E.L."/>
            <person name="Williams K.H."/>
            <person name="Hubbard S.S."/>
            <person name="Banfield J.F."/>
        </authorList>
    </citation>
    <scope>NUCLEOTIDE SEQUENCE [LARGE SCALE GENOMIC DNA]</scope>
    <source>
        <strain evidence="3">RIFCSPLOWO2_12_FULL_64_10</strain>
    </source>
</reference>
<dbReference type="InterPro" id="IPR019734">
    <property type="entry name" value="TPR_rpt"/>
</dbReference>
<name>A0A1F6CWR2_HANXR</name>
<dbReference type="EMBL" id="MFKF01000123">
    <property type="protein sequence ID" value="OGG53312.1"/>
    <property type="molecule type" value="Genomic_DNA"/>
</dbReference>
<organism evidence="2 3">
    <name type="scientific">Handelsmanbacteria sp. (strain RIFCSPLOWO2_12_FULL_64_10)</name>
    <dbReference type="NCBI Taxonomy" id="1817868"/>
    <lineage>
        <taxon>Bacteria</taxon>
        <taxon>Candidatus Handelsmaniibacteriota</taxon>
    </lineage>
</organism>
<evidence type="ECO:0000313" key="2">
    <source>
        <dbReference type="EMBL" id="OGG53312.1"/>
    </source>
</evidence>
<dbReference type="SUPFAM" id="SSF48452">
    <property type="entry name" value="TPR-like"/>
    <property type="match status" value="1"/>
</dbReference>
<evidence type="ECO:0000256" key="1">
    <source>
        <dbReference type="PROSITE-ProRule" id="PRU00339"/>
    </source>
</evidence>
<dbReference type="Proteomes" id="UP000178606">
    <property type="component" value="Unassembled WGS sequence"/>
</dbReference>
<feature type="repeat" description="TPR" evidence="1">
    <location>
        <begin position="43"/>
        <end position="76"/>
    </location>
</feature>
<dbReference type="AlphaFoldDB" id="A0A1F6CWR2"/>
<dbReference type="PROSITE" id="PS50005">
    <property type="entry name" value="TPR"/>
    <property type="match status" value="1"/>
</dbReference>
<proteinExistence type="predicted"/>
<evidence type="ECO:0000313" key="3">
    <source>
        <dbReference type="Proteomes" id="UP000178606"/>
    </source>
</evidence>
<comment type="caution">
    <text evidence="2">The sequence shown here is derived from an EMBL/GenBank/DDBJ whole genome shotgun (WGS) entry which is preliminary data.</text>
</comment>
<sequence>MTCPACKTPTAPDDLYCSRCGRRLSASAREEPLTATQKAMSLSDVRCRLGMVYYKKGDLPRAIETWRKVLETAPDTPDIRTWIERAEQELNGKAT</sequence>
<accession>A0A1F6CWR2</accession>
<dbReference type="Gene3D" id="1.25.40.10">
    <property type="entry name" value="Tetratricopeptide repeat domain"/>
    <property type="match status" value="1"/>
</dbReference>
<keyword evidence="1" id="KW-0802">TPR repeat</keyword>
<gene>
    <name evidence="2" type="ORF">A3F84_24970</name>
</gene>
<dbReference type="InterPro" id="IPR011990">
    <property type="entry name" value="TPR-like_helical_dom_sf"/>
</dbReference>